<name>A0A3B9H252_9PROT</name>
<evidence type="ECO:0000313" key="2">
    <source>
        <dbReference type="Proteomes" id="UP000259610"/>
    </source>
</evidence>
<gene>
    <name evidence="1" type="ORF">DCG58_16570</name>
</gene>
<dbReference type="Pfam" id="PF13242">
    <property type="entry name" value="Hydrolase_like"/>
    <property type="match status" value="1"/>
</dbReference>
<keyword evidence="1" id="KW-0378">Hydrolase</keyword>
<feature type="non-terminal residue" evidence="1">
    <location>
        <position position="1"/>
    </location>
</feature>
<proteinExistence type="predicted"/>
<organism evidence="1 2">
    <name type="scientific">Hyphomonas adhaerens</name>
    <dbReference type="NCBI Taxonomy" id="81029"/>
    <lineage>
        <taxon>Bacteria</taxon>
        <taxon>Pseudomonadati</taxon>
        <taxon>Pseudomonadota</taxon>
        <taxon>Alphaproteobacteria</taxon>
        <taxon>Hyphomonadales</taxon>
        <taxon>Hyphomonadaceae</taxon>
        <taxon>Hyphomonas</taxon>
    </lineage>
</organism>
<dbReference type="InterPro" id="IPR036412">
    <property type="entry name" value="HAD-like_sf"/>
</dbReference>
<reference evidence="1 2" key="1">
    <citation type="journal article" date="2018" name="Nat. Biotechnol.">
        <title>A standardized bacterial taxonomy based on genome phylogeny substantially revises the tree of life.</title>
        <authorList>
            <person name="Parks D.H."/>
            <person name="Chuvochina M."/>
            <person name="Waite D.W."/>
            <person name="Rinke C."/>
            <person name="Skarshewski A."/>
            <person name="Chaumeil P.A."/>
            <person name="Hugenholtz P."/>
        </authorList>
    </citation>
    <scope>NUCLEOTIDE SEQUENCE [LARGE SCALE GENOMIC DNA]</scope>
    <source>
        <strain evidence="1">UBA8733</strain>
    </source>
</reference>
<dbReference type="AlphaFoldDB" id="A0A3B9H252"/>
<accession>A0A3B9H252</accession>
<dbReference type="Proteomes" id="UP000259610">
    <property type="component" value="Unassembled WGS sequence"/>
</dbReference>
<dbReference type="GO" id="GO:0016787">
    <property type="term" value="F:hydrolase activity"/>
    <property type="evidence" value="ECO:0007669"/>
    <property type="project" value="UniProtKB-KW"/>
</dbReference>
<evidence type="ECO:0000313" key="1">
    <source>
        <dbReference type="EMBL" id="HAE28777.1"/>
    </source>
</evidence>
<dbReference type="Gene3D" id="3.40.50.1000">
    <property type="entry name" value="HAD superfamily/HAD-like"/>
    <property type="match status" value="1"/>
</dbReference>
<protein>
    <submittedName>
        <fullName evidence="1">TIGR01459 family HAD-type hydrolase</fullName>
    </submittedName>
</protein>
<dbReference type="SUPFAM" id="SSF56784">
    <property type="entry name" value="HAD-like"/>
    <property type="match status" value="1"/>
</dbReference>
<comment type="caution">
    <text evidence="1">The sequence shown here is derived from an EMBL/GenBank/DDBJ whole genome shotgun (WGS) entry which is preliminary data.</text>
</comment>
<dbReference type="EMBL" id="DMAN01000374">
    <property type="protein sequence ID" value="HAE28777.1"/>
    <property type="molecule type" value="Genomic_DNA"/>
</dbReference>
<sequence>IYQLALARIEALTDGKPVDRSRILCIGDSPGTDVRGASVQGFDSLYVGTGIKEHGEQFEEEVIELLAAYGEQATWAMSGLRW</sequence>
<dbReference type="InterPro" id="IPR023214">
    <property type="entry name" value="HAD_sf"/>
</dbReference>